<protein>
    <submittedName>
        <fullName evidence="1">Uncharacterized protein</fullName>
    </submittedName>
</protein>
<sequence length="41" mass="4518">MNDTNYSLGIIPIQTATREITQAAAPAISNLYQLTQKHQDS</sequence>
<evidence type="ECO:0000313" key="1">
    <source>
        <dbReference type="EMBL" id="AZQ10882.1"/>
    </source>
</evidence>
<organism evidence="1 2">
    <name type="scientific">Shewanella khirikhana</name>
    <dbReference type="NCBI Taxonomy" id="1965282"/>
    <lineage>
        <taxon>Bacteria</taxon>
        <taxon>Pseudomonadati</taxon>
        <taxon>Pseudomonadota</taxon>
        <taxon>Gammaproteobacteria</taxon>
        <taxon>Alteromonadales</taxon>
        <taxon>Shewanellaceae</taxon>
        <taxon>Shewanella</taxon>
    </lineage>
</organism>
<gene>
    <name evidence="1" type="ORF">STH12_01774</name>
</gene>
<accession>A0ABM7DB82</accession>
<proteinExistence type="predicted"/>
<keyword evidence="2" id="KW-1185">Reference proteome</keyword>
<evidence type="ECO:0000313" key="2">
    <source>
        <dbReference type="Proteomes" id="UP000278437"/>
    </source>
</evidence>
<dbReference type="Proteomes" id="UP000278437">
    <property type="component" value="Chromosome"/>
</dbReference>
<name>A0ABM7DB82_9GAMM</name>
<reference evidence="2" key="1">
    <citation type="submission" date="2017-03" db="EMBL/GenBank/DDBJ databases">
        <title>Full genome sequence of a non-lethal Shewanella isolate that potentiates virulence of Vibio parahaemolyticus causing acute hepatopancreatic necrosis disease (AHPND) in shrimp.</title>
        <authorList>
            <person name="Prachumwat A."/>
            <person name="Sritunyalucksana K."/>
        </authorList>
    </citation>
    <scope>NUCLEOTIDE SEQUENCE [LARGE SCALE GENOMIC DNA]</scope>
    <source>
        <strain evidence="2">TH2012</strain>
    </source>
</reference>
<dbReference type="EMBL" id="CP020373">
    <property type="protein sequence ID" value="AZQ10882.1"/>
    <property type="molecule type" value="Genomic_DNA"/>
</dbReference>